<organism evidence="1 2">
    <name type="scientific">Terrihabitans soli</name>
    <dbReference type="NCBI Taxonomy" id="708113"/>
    <lineage>
        <taxon>Bacteria</taxon>
        <taxon>Pseudomonadati</taxon>
        <taxon>Pseudomonadota</taxon>
        <taxon>Alphaproteobacteria</taxon>
        <taxon>Hyphomicrobiales</taxon>
        <taxon>Terrihabitans</taxon>
    </lineage>
</organism>
<dbReference type="RefSeq" id="WP_222874751.1">
    <property type="nucleotide sequence ID" value="NZ_AP023361.1"/>
</dbReference>
<sequence>MTAKAAIAVHAFYPDVFAAMLERIALLPDAHALYVTTVRDHADDLGRTLSRINRPTHLHVVENRGRDVLPFLETLPELKADGVETVIKIHTKKSPRRKDGEKWLDDILSQLLDPKSVAQAEQAFASDRTLGMIGPHGHFLTSSTYFGANAARVLSIGSRLGLGEAEIASHGFFGGTMFMARVAGFEPLLQLGFTRDDFEPEAGQKDGTLAHALERAVALSVTAKGQWIATMADMDTPADPQDRYSFAQGHRASAGPLGRLQDIGRRIERWVRRAIRGERRA</sequence>
<evidence type="ECO:0000313" key="2">
    <source>
        <dbReference type="Proteomes" id="UP000515317"/>
    </source>
</evidence>
<dbReference type="KEGG" id="tso:IZ6_18090"/>
<gene>
    <name evidence="1" type="ORF">IZ6_18090</name>
</gene>
<dbReference type="AlphaFoldDB" id="A0A6S6QL17"/>
<dbReference type="Pfam" id="PF05045">
    <property type="entry name" value="RgpF"/>
    <property type="match status" value="1"/>
</dbReference>
<protein>
    <recommendedName>
        <fullName evidence="3">Rhamnan synthesis protein F</fullName>
    </recommendedName>
</protein>
<keyword evidence="2" id="KW-1185">Reference proteome</keyword>
<dbReference type="EMBL" id="AP023361">
    <property type="protein sequence ID" value="BCJ91074.1"/>
    <property type="molecule type" value="Genomic_DNA"/>
</dbReference>
<accession>A0A6S6QL17</accession>
<reference evidence="1 2" key="1">
    <citation type="submission" date="2020-08" db="EMBL/GenBank/DDBJ databases">
        <title>Genome sequence of Rhizobiales bacterium strain IZ6.</title>
        <authorList>
            <person name="Nakai R."/>
            <person name="Naganuma T."/>
        </authorList>
    </citation>
    <scope>NUCLEOTIDE SEQUENCE [LARGE SCALE GENOMIC DNA]</scope>
    <source>
        <strain evidence="1 2">IZ6</strain>
    </source>
</reference>
<dbReference type="InterPro" id="IPR007739">
    <property type="entry name" value="RgpF"/>
</dbReference>
<evidence type="ECO:0008006" key="3">
    <source>
        <dbReference type="Google" id="ProtNLM"/>
    </source>
</evidence>
<dbReference type="Proteomes" id="UP000515317">
    <property type="component" value="Chromosome"/>
</dbReference>
<evidence type="ECO:0000313" key="1">
    <source>
        <dbReference type="EMBL" id="BCJ91074.1"/>
    </source>
</evidence>
<proteinExistence type="predicted"/>
<name>A0A6S6QL17_9HYPH</name>